<keyword evidence="1" id="KW-0677">Repeat</keyword>
<proteinExistence type="predicted"/>
<feature type="compositionally biased region" description="Basic residues" evidence="4">
    <location>
        <begin position="1184"/>
        <end position="1193"/>
    </location>
</feature>
<dbReference type="InterPro" id="IPR011990">
    <property type="entry name" value="TPR-like_helical_dom_sf"/>
</dbReference>
<feature type="compositionally biased region" description="Polar residues" evidence="4">
    <location>
        <begin position="1250"/>
        <end position="1264"/>
    </location>
</feature>
<protein>
    <submittedName>
        <fullName evidence="5">Protein required for normal CLN1 and CLN2 G1 cyclin expression</fullName>
    </submittedName>
</protein>
<feature type="repeat" description="TPR" evidence="3">
    <location>
        <begin position="700"/>
        <end position="733"/>
    </location>
</feature>
<sequence length="1319" mass="145829">MGDVGAERDASHKSLELVLATNESITIDLDPLPSTEELEVVIEILTEEKPAGYFWTALASRCWNAGRRQEAELIVSKGCTILPVHRPEESSALFALRAAFQMAEARAAPKQILSDARYQTLHDKTTKDQHFGDAREALSRAQSLNAQHPVLVQSRAVFALVTGDNALAGKLFDSLLQRVPRHMIALMGKACVLLRAKQFLPALHLYQQALRVVLQMEQHAKAMQDPSLSWKGSDPRIGLGLCLWNLGRHDQARRAWRRAIDTDQQNSAAPRLLLGISLVNAAKSIRSIPHGWYGAYTEHAEDVARRTAYAEGLVLLQSAWRLDKSKAMTAVALSAHLLSQAMQYFAQALPAANDFSTRITASLPTELQDEIHSILERTLKLCEHAVQYADSKSPVLQAWLQYAHALHMSSRLARNTSDHALRLQAQRYYTRAGEELARMPPVLGLADPEGTQHQLSHGLALATLGLAQLQAGSGDLLAALSTLEAEVSRPSAGSNHSYAIELGLFAALLHLAPQPGASDDQQASSRRRARVLLDRTLRLAEAASRLVKGDPQDQESEQETLLRSAELETTNAHDGALLQAQTAIENEHLAPRTLHAIASFYENARLHTELASLCALSDVRRAVYQLGAALSIAQRSDDTLLQAQLSLNMGALLVQHGAALLGNAMNHAALRTGITLLEQAFVAADDAASDAADDAAAVKVLANYDLGRAFEAIGEADQASDAYRALLSAHPEYVDARVRYAVLAAQQVGNISLEAGITRPAREVANGRFKDALSCDPGNLDTRAMYIRFLAGEYASNRQAAWPAIKELAAQLFLGPDAGKSLFGDAATAKRAADEARHDALILSILGWTYYQLGLHVAPGPSQKAERSKNMLRAADLFDKALGANTQCVFAAQGLIILLADDALGDANAPPDTMEDRRKKAAEDAIVLFGRLRELRDDASVYIGQGHAFMLRSELERALHVYDLALRRYHNERNPMVLQYVARAEYALGLRDKEFGRLQAALSHLDTAAEVLEERSADSKSSSAVERKQVLYNKAVMAQKALQMLCDLPVEQQQVSALEQAIEWVTSMQQQFVQLEEAAKQRQLLYITAEVVEQRAKYAETSLLRQARKQLEEAQAYAEQRQEQLRALDEKQRAKEAQLEEMRRQREEEHRRRAEAIASSRRKAREEASQIEYIQEPDLETKRRATGGKRKKKDNAQDQQEQVRQEAFIANDSDDELADDLFREDESDSDSPSDPDSDQPEEQAGDAASIDNQADQNEAATASKTTRDKLALLAKQRKQRNQPEEKREKKRRSRDKADRTAKKPKVNNDMIDSDEEMNL</sequence>
<feature type="compositionally biased region" description="Basic and acidic residues" evidence="4">
    <location>
        <begin position="1129"/>
        <end position="1155"/>
    </location>
</feature>
<accession>A0AAJ6CFW2</accession>
<keyword evidence="2 3" id="KW-0802">TPR repeat</keyword>
<dbReference type="InterPro" id="IPR031101">
    <property type="entry name" value="Ctr9"/>
</dbReference>
<dbReference type="SMART" id="SM00028">
    <property type="entry name" value="TPR"/>
    <property type="match status" value="4"/>
</dbReference>
<feature type="region of interest" description="Disordered" evidence="4">
    <location>
        <begin position="1129"/>
        <end position="1319"/>
    </location>
</feature>
<evidence type="ECO:0000256" key="2">
    <source>
        <dbReference type="ARBA" id="ARBA00022803"/>
    </source>
</evidence>
<dbReference type="InterPro" id="IPR019734">
    <property type="entry name" value="TPR_rpt"/>
</dbReference>
<dbReference type="GO" id="GO:0016593">
    <property type="term" value="C:Cdc73/Paf1 complex"/>
    <property type="evidence" value="ECO:0007669"/>
    <property type="project" value="TreeGrafter"/>
</dbReference>
<evidence type="ECO:0000256" key="3">
    <source>
        <dbReference type="PROSITE-ProRule" id="PRU00339"/>
    </source>
</evidence>
<evidence type="ECO:0000256" key="1">
    <source>
        <dbReference type="ARBA" id="ARBA00022737"/>
    </source>
</evidence>
<dbReference type="PROSITE" id="PS50005">
    <property type="entry name" value="TPR"/>
    <property type="match status" value="1"/>
</dbReference>
<dbReference type="PANTHER" id="PTHR14027">
    <property type="entry name" value="RNA POLYMERASE-ASSOCIATED PROTEIN CTR9"/>
    <property type="match status" value="1"/>
</dbReference>
<evidence type="ECO:0000256" key="4">
    <source>
        <dbReference type="SAM" id="MobiDB-lite"/>
    </source>
</evidence>
<dbReference type="GO" id="GO:0006368">
    <property type="term" value="P:transcription elongation by RNA polymerase II"/>
    <property type="evidence" value="ECO:0007669"/>
    <property type="project" value="TreeGrafter"/>
</dbReference>
<dbReference type="GO" id="GO:0006355">
    <property type="term" value="P:regulation of DNA-templated transcription"/>
    <property type="evidence" value="ECO:0007669"/>
    <property type="project" value="InterPro"/>
</dbReference>
<feature type="compositionally biased region" description="Acidic residues" evidence="4">
    <location>
        <begin position="1212"/>
        <end position="1244"/>
    </location>
</feature>
<organism evidence="5 6">
    <name type="scientific">Malassezia yamatoensis</name>
    <dbReference type="NCBI Taxonomy" id="253288"/>
    <lineage>
        <taxon>Eukaryota</taxon>
        <taxon>Fungi</taxon>
        <taxon>Dikarya</taxon>
        <taxon>Basidiomycota</taxon>
        <taxon>Ustilaginomycotina</taxon>
        <taxon>Malasseziomycetes</taxon>
        <taxon>Malasseziales</taxon>
        <taxon>Malasseziaceae</taxon>
        <taxon>Malassezia</taxon>
    </lineage>
</organism>
<evidence type="ECO:0000313" key="6">
    <source>
        <dbReference type="Proteomes" id="UP001219567"/>
    </source>
</evidence>
<dbReference type="Gene3D" id="1.25.40.10">
    <property type="entry name" value="Tetratricopeptide repeat domain"/>
    <property type="match status" value="2"/>
</dbReference>
<dbReference type="EMBL" id="CP119943">
    <property type="protein sequence ID" value="WFC98682.1"/>
    <property type="molecule type" value="Genomic_DNA"/>
</dbReference>
<dbReference type="PANTHER" id="PTHR14027:SF2">
    <property type="entry name" value="RNA POLYMERASE-ASSOCIATED PROTEIN CTR9 HOMOLOG"/>
    <property type="match status" value="1"/>
</dbReference>
<dbReference type="SUPFAM" id="SSF48452">
    <property type="entry name" value="TPR-like"/>
    <property type="match status" value="2"/>
</dbReference>
<dbReference type="GO" id="GO:0000993">
    <property type="term" value="F:RNA polymerase II complex binding"/>
    <property type="evidence" value="ECO:0007669"/>
    <property type="project" value="TreeGrafter"/>
</dbReference>
<name>A0AAJ6CFW2_9BASI</name>
<reference evidence="5 6" key="1">
    <citation type="submission" date="2023-03" db="EMBL/GenBank/DDBJ databases">
        <title>Mating type loci evolution in Malassezia.</title>
        <authorList>
            <person name="Coelho M.A."/>
        </authorList>
    </citation>
    <scope>NUCLEOTIDE SEQUENCE [LARGE SCALE GENOMIC DNA]</scope>
    <source>
        <strain evidence="5 6">CBS 9725</strain>
    </source>
</reference>
<evidence type="ECO:0000313" key="5">
    <source>
        <dbReference type="EMBL" id="WFC98682.1"/>
    </source>
</evidence>
<dbReference type="Proteomes" id="UP001219567">
    <property type="component" value="Chromosome 1"/>
</dbReference>
<gene>
    <name evidence="5" type="primary">CTR9</name>
    <name evidence="5" type="ORF">MYAM1_001414</name>
</gene>
<keyword evidence="6" id="KW-1185">Reference proteome</keyword>